<dbReference type="GO" id="GO:0008664">
    <property type="term" value="F:RNA 2',3'-cyclic 3'-phosphodiesterase activity"/>
    <property type="evidence" value="ECO:0007669"/>
    <property type="project" value="UniProtKB-EC"/>
</dbReference>
<dbReference type="PANTHER" id="PTHR35561">
    <property type="entry name" value="RNA 2',3'-CYCLIC PHOSPHODIESTERASE"/>
    <property type="match status" value="1"/>
</dbReference>
<dbReference type="Proteomes" id="UP000718593">
    <property type="component" value="Unassembled WGS sequence"/>
</dbReference>
<feature type="active site" description="Proton donor" evidence="2">
    <location>
        <position position="27"/>
    </location>
</feature>
<dbReference type="InterPro" id="IPR004175">
    <property type="entry name" value="RNA_CPDase"/>
</dbReference>
<organism evidence="3 4">
    <name type="scientific">Dechloromonas agitata</name>
    <dbReference type="NCBI Taxonomy" id="73030"/>
    <lineage>
        <taxon>Bacteria</taxon>
        <taxon>Pseudomonadati</taxon>
        <taxon>Pseudomonadota</taxon>
        <taxon>Betaproteobacteria</taxon>
        <taxon>Rhodocyclales</taxon>
        <taxon>Azonexaceae</taxon>
        <taxon>Dechloromonas</taxon>
    </lineage>
</organism>
<evidence type="ECO:0000313" key="4">
    <source>
        <dbReference type="Proteomes" id="UP000718593"/>
    </source>
</evidence>
<dbReference type="HAMAP" id="MF_01940">
    <property type="entry name" value="RNA_CPDase"/>
    <property type="match status" value="1"/>
</dbReference>
<dbReference type="Pfam" id="PF13563">
    <property type="entry name" value="2_5_RNA_ligase2"/>
    <property type="match status" value="1"/>
</dbReference>
<dbReference type="AlphaFoldDB" id="A0A930BZ21"/>
<comment type="caution">
    <text evidence="3">The sequence shown here is derived from an EMBL/GenBank/DDBJ whole genome shotgun (WGS) entry which is preliminary data.</text>
</comment>
<evidence type="ECO:0000256" key="1">
    <source>
        <dbReference type="ARBA" id="ARBA00022801"/>
    </source>
</evidence>
<dbReference type="SUPFAM" id="SSF55144">
    <property type="entry name" value="LigT-like"/>
    <property type="match status" value="1"/>
</dbReference>
<feature type="short sequence motif" description="HXTX 2" evidence="2">
    <location>
        <begin position="111"/>
        <end position="114"/>
    </location>
</feature>
<dbReference type="InterPro" id="IPR009097">
    <property type="entry name" value="Cyclic_Pdiesterase"/>
</dbReference>
<gene>
    <name evidence="3" type="primary">thpR</name>
    <name evidence="3" type="ORF">HXL68_15055</name>
</gene>
<dbReference type="EC" id="3.1.4.58" evidence="2"/>
<protein>
    <recommendedName>
        <fullName evidence="2">RNA 2',3'-cyclic phosphodiesterase</fullName>
        <shortName evidence="2">RNA 2',3'-CPDase</shortName>
        <ecNumber evidence="2">3.1.4.58</ecNumber>
    </recommendedName>
</protein>
<feature type="active site" description="Proton acceptor" evidence="2">
    <location>
        <position position="111"/>
    </location>
</feature>
<dbReference type="EMBL" id="JABZMI010000424">
    <property type="protein sequence ID" value="MBF1166345.1"/>
    <property type="molecule type" value="Genomic_DNA"/>
</dbReference>
<accession>A0A930BZ21</accession>
<keyword evidence="1 2" id="KW-0378">Hydrolase</keyword>
<name>A0A930BZ21_9RHOO</name>
<comment type="similarity">
    <text evidence="2">Belongs to the 2H phosphoesterase superfamily. ThpR family.</text>
</comment>
<dbReference type="PANTHER" id="PTHR35561:SF1">
    <property type="entry name" value="RNA 2',3'-CYCLIC PHOSPHODIESTERASE"/>
    <property type="match status" value="1"/>
</dbReference>
<dbReference type="NCBIfam" id="TIGR02258">
    <property type="entry name" value="2_5_ligase"/>
    <property type="match status" value="1"/>
</dbReference>
<sequence>MADTLAGVAHTFASQHGGRPTRLDTIHLTLAFLGDVPVSALPKLCALGRCLQASRFDLHLDRLAYWAHNHVLWAGCRATPEGLTDLHGRLHAALGEGGYPVDPPGRRFTPHVTLARKLDLAESTDWAPLPSLIWHCASFVLVQSVLTPEGPNYRVIETFPLRCGI</sequence>
<comment type="function">
    <text evidence="2">Hydrolyzes RNA 2',3'-cyclic phosphodiester to an RNA 2'-phosphomonoester.</text>
</comment>
<evidence type="ECO:0000313" key="3">
    <source>
        <dbReference type="EMBL" id="MBF1166345.1"/>
    </source>
</evidence>
<dbReference type="GO" id="GO:0004113">
    <property type="term" value="F:2',3'-cyclic-nucleotide 3'-phosphodiesterase activity"/>
    <property type="evidence" value="ECO:0007669"/>
    <property type="project" value="InterPro"/>
</dbReference>
<evidence type="ECO:0000256" key="2">
    <source>
        <dbReference type="HAMAP-Rule" id="MF_01940"/>
    </source>
</evidence>
<feature type="short sequence motif" description="HXTX 1" evidence="2">
    <location>
        <begin position="27"/>
        <end position="30"/>
    </location>
</feature>
<dbReference type="Gene3D" id="3.90.1140.10">
    <property type="entry name" value="Cyclic phosphodiesterase"/>
    <property type="match status" value="1"/>
</dbReference>
<proteinExistence type="inferred from homology"/>
<reference evidence="3" key="1">
    <citation type="submission" date="2020-04" db="EMBL/GenBank/DDBJ databases">
        <title>Deep metagenomics examines the oral microbiome during advanced dental caries in children, revealing novel taxa and co-occurrences with host molecules.</title>
        <authorList>
            <person name="Baker J.L."/>
            <person name="Morton J.T."/>
            <person name="Dinis M."/>
            <person name="Alvarez R."/>
            <person name="Tran N.C."/>
            <person name="Knight R."/>
            <person name="Edlund A."/>
        </authorList>
    </citation>
    <scope>NUCLEOTIDE SEQUENCE</scope>
    <source>
        <strain evidence="3">JCVI_32_bin.24</strain>
    </source>
</reference>
<comment type="catalytic activity">
    <reaction evidence="2">
        <text>a 3'-end 2',3'-cyclophospho-ribonucleotide-RNA + H2O = a 3'-end 2'-phospho-ribonucleotide-RNA + H(+)</text>
        <dbReference type="Rhea" id="RHEA:11828"/>
        <dbReference type="Rhea" id="RHEA-COMP:10464"/>
        <dbReference type="Rhea" id="RHEA-COMP:17353"/>
        <dbReference type="ChEBI" id="CHEBI:15377"/>
        <dbReference type="ChEBI" id="CHEBI:15378"/>
        <dbReference type="ChEBI" id="CHEBI:83064"/>
        <dbReference type="ChEBI" id="CHEBI:173113"/>
        <dbReference type="EC" id="3.1.4.58"/>
    </reaction>
</comment>